<evidence type="ECO:0000313" key="1">
    <source>
        <dbReference type="EMBL" id="AUV61804.1"/>
    </source>
</evidence>
<reference evidence="1 2" key="1">
    <citation type="submission" date="2018-01" db="EMBL/GenBank/DDBJ databases">
        <title>Pseudomonas phages infecting Pseudomonas sp. isolated from Prunus avium.</title>
        <authorList>
            <person name="Colberg O."/>
            <person name="Byth Carstens A."/>
        </authorList>
    </citation>
    <scope>NUCLEOTIDE SEQUENCE [LARGE SCALE GENOMIC DNA]</scope>
</reference>
<name>A0A2K9VHI6_9CAUD</name>
<gene>
    <name evidence="1" type="ORF">PsPhBjorn_gp12</name>
</gene>
<keyword evidence="2" id="KW-1185">Reference proteome</keyword>
<evidence type="ECO:0000313" key="2">
    <source>
        <dbReference type="Proteomes" id="UP000240564"/>
    </source>
</evidence>
<accession>A0A2K9VHI6</accession>
<dbReference type="EMBL" id="MG775259">
    <property type="protein sequence ID" value="AUV61804.1"/>
    <property type="molecule type" value="Genomic_DNA"/>
</dbReference>
<protein>
    <submittedName>
        <fullName evidence="1">Uncharacterized protein</fullName>
    </submittedName>
</protein>
<proteinExistence type="predicted"/>
<organism evidence="1 2">
    <name type="scientific">Pseudomonas phage Bjorn</name>
    <dbReference type="NCBI Taxonomy" id="2079288"/>
    <lineage>
        <taxon>Viruses</taxon>
        <taxon>Duplodnaviria</taxon>
        <taxon>Heunggongvirae</taxon>
        <taxon>Uroviricota</taxon>
        <taxon>Caudoviricetes</taxon>
        <taxon>Bjornvirus</taxon>
        <taxon>Bjornvirus bjorn</taxon>
    </lineage>
</organism>
<sequence>MKKFEVTLVTTSLRAATVTLVEAARLHHSEHAVSFTNDDGRNVAVFPLSQVQSVTELAEQDDVDPHAPKKASELPKLSRKHPVYAYGKGDLAEALIRVRNAWARGERSTAYLNDILRDLIKGK</sequence>
<dbReference type="Proteomes" id="UP000240564">
    <property type="component" value="Segment"/>
</dbReference>